<gene>
    <name evidence="1" type="ORF">EVOR1521_LOCUS30515</name>
</gene>
<dbReference type="Gene3D" id="2.40.50.140">
    <property type="entry name" value="Nucleic acid-binding proteins"/>
    <property type="match status" value="1"/>
</dbReference>
<reference evidence="1" key="1">
    <citation type="submission" date="2023-08" db="EMBL/GenBank/DDBJ databases">
        <authorList>
            <person name="Chen Y."/>
            <person name="Shah S."/>
            <person name="Dougan E. K."/>
            <person name="Thang M."/>
            <person name="Chan C."/>
        </authorList>
    </citation>
    <scope>NUCLEOTIDE SEQUENCE</scope>
</reference>
<organism evidence="1 2">
    <name type="scientific">Effrenium voratum</name>
    <dbReference type="NCBI Taxonomy" id="2562239"/>
    <lineage>
        <taxon>Eukaryota</taxon>
        <taxon>Sar</taxon>
        <taxon>Alveolata</taxon>
        <taxon>Dinophyceae</taxon>
        <taxon>Suessiales</taxon>
        <taxon>Symbiodiniaceae</taxon>
        <taxon>Effrenium</taxon>
    </lineage>
</organism>
<evidence type="ECO:0000313" key="1">
    <source>
        <dbReference type="EMBL" id="CAJ1409412.1"/>
    </source>
</evidence>
<comment type="caution">
    <text evidence="1">The sequence shown here is derived from an EMBL/GenBank/DDBJ whole genome shotgun (WGS) entry which is preliminary data.</text>
</comment>
<sequence length="391" mass="43454">MEFFRLAELNESTAKLGTWLFRVEHVISEEYEYEWKGKQHRTWKLTMVLLTQEASEYCLGQVKVAKSNLQQVQTAERRYTVGTLWQVSKVALAKESKQYVHTPRKLVIDMAKSKVVSVSDAQGLVMPPTVVANAVLRDILQLQDKQRFDVTCVVKGVSDPRTVTTPSGEKRVLDATLTDGTAEMTLSLWFEMGEAGEAGLASLRENVAESSPLTFCGLEAEPSRADDSKALIKTTRHTFFIKATGEKAEELKRDADDIKARQLDLVSQAWVAHSPVDYLNTPVQQTTCFLLEKFRTVIEQDTVLQLNFVQVLPPTPGSSVKTKDGSRLWFSTAMSDASGTVDIVVREKAALALSGCANAEEFESAFQDLWACAVESAWRALAPQPWTAAIK</sequence>
<dbReference type="AlphaFoldDB" id="A0AA36JND8"/>
<dbReference type="EMBL" id="CAUJNA010003768">
    <property type="protein sequence ID" value="CAJ1409412.1"/>
    <property type="molecule type" value="Genomic_DNA"/>
</dbReference>
<keyword evidence="2" id="KW-1185">Reference proteome</keyword>
<dbReference type="SUPFAM" id="SSF50249">
    <property type="entry name" value="Nucleic acid-binding proteins"/>
    <property type="match status" value="1"/>
</dbReference>
<protein>
    <submittedName>
        <fullName evidence="1">Uncharacterized protein</fullName>
    </submittedName>
</protein>
<accession>A0AA36JND8</accession>
<evidence type="ECO:0000313" key="2">
    <source>
        <dbReference type="Proteomes" id="UP001178507"/>
    </source>
</evidence>
<dbReference type="InterPro" id="IPR012340">
    <property type="entry name" value="NA-bd_OB-fold"/>
</dbReference>
<proteinExistence type="predicted"/>
<name>A0AA36JND8_9DINO</name>
<dbReference type="Proteomes" id="UP001178507">
    <property type="component" value="Unassembled WGS sequence"/>
</dbReference>